<dbReference type="Proteomes" id="UP000032578">
    <property type="component" value="Unassembled WGS sequence"/>
</dbReference>
<dbReference type="InterPro" id="IPR006685">
    <property type="entry name" value="MscS_channel_2nd"/>
</dbReference>
<feature type="transmembrane region" description="Helical" evidence="10">
    <location>
        <begin position="170"/>
        <end position="188"/>
    </location>
</feature>
<dbReference type="GO" id="GO:0071470">
    <property type="term" value="P:cellular response to osmotic stress"/>
    <property type="evidence" value="ECO:0007669"/>
    <property type="project" value="InterPro"/>
</dbReference>
<reference evidence="12 13" key="1">
    <citation type="submission" date="2014-11" db="EMBL/GenBank/DDBJ databases">
        <title>Tamlana sedimentorum sp. nov., isolated from shallow sand sediments of the Sea of Japan.</title>
        <authorList>
            <person name="Romanenko L.A."/>
        </authorList>
    </citation>
    <scope>NUCLEOTIDE SEQUENCE [LARGE SCALE GENOMIC DNA]</scope>
    <source>
        <strain evidence="12 13">JCM 19808</strain>
    </source>
</reference>
<keyword evidence="5 10" id="KW-1133">Transmembrane helix</keyword>
<gene>
    <name evidence="12" type="ORF">PW52_05810</name>
</gene>
<dbReference type="Pfam" id="PF00924">
    <property type="entry name" value="MS_channel_2nd"/>
    <property type="match status" value="1"/>
</dbReference>
<dbReference type="PANTHER" id="PTHR30414">
    <property type="entry name" value="MINICONDUCTANCE MECHANOSENSITIVE CHANNEL YBDG"/>
    <property type="match status" value="1"/>
</dbReference>
<evidence type="ECO:0000256" key="9">
    <source>
        <dbReference type="ARBA" id="ARBA00093659"/>
    </source>
</evidence>
<protein>
    <recommendedName>
        <fullName evidence="8">Mechanosensing system component YbdG</fullName>
    </recommendedName>
    <alternativeName>
        <fullName evidence="9">Mechanosensitive channel homolog YbdG</fullName>
    </alternativeName>
</protein>
<dbReference type="InterPro" id="IPR010920">
    <property type="entry name" value="LSM_dom_sf"/>
</dbReference>
<dbReference type="RefSeq" id="WP_044631983.1">
    <property type="nucleotide sequence ID" value="NZ_JTDW01000004.1"/>
</dbReference>
<evidence type="ECO:0000256" key="10">
    <source>
        <dbReference type="SAM" id="Phobius"/>
    </source>
</evidence>
<dbReference type="GO" id="GO:0005886">
    <property type="term" value="C:plasma membrane"/>
    <property type="evidence" value="ECO:0007669"/>
    <property type="project" value="UniProtKB-SubCell"/>
</dbReference>
<keyword evidence="7 10" id="KW-0472">Membrane</keyword>
<dbReference type="EMBL" id="JTDW01000004">
    <property type="protein sequence ID" value="KJD36123.1"/>
    <property type="molecule type" value="Genomic_DNA"/>
</dbReference>
<evidence type="ECO:0000256" key="2">
    <source>
        <dbReference type="ARBA" id="ARBA00022475"/>
    </source>
</evidence>
<dbReference type="PANTHER" id="PTHR30414:SF0">
    <property type="entry name" value="MINICONDUCTANCE MECHANOSENSITIVE CHANNEL YBDG"/>
    <property type="match status" value="1"/>
</dbReference>
<evidence type="ECO:0000256" key="3">
    <source>
        <dbReference type="ARBA" id="ARBA00022519"/>
    </source>
</evidence>
<evidence type="ECO:0000313" key="12">
    <source>
        <dbReference type="EMBL" id="KJD36123.1"/>
    </source>
</evidence>
<dbReference type="FunFam" id="2.30.30.60:FF:000002">
    <property type="entry name" value="Mechanosensitive ion channel family protein"/>
    <property type="match status" value="1"/>
</dbReference>
<feature type="transmembrane region" description="Helical" evidence="10">
    <location>
        <begin position="107"/>
        <end position="124"/>
    </location>
</feature>
<evidence type="ECO:0000313" key="13">
    <source>
        <dbReference type="Proteomes" id="UP000032578"/>
    </source>
</evidence>
<evidence type="ECO:0000256" key="4">
    <source>
        <dbReference type="ARBA" id="ARBA00022692"/>
    </source>
</evidence>
<name>A0A0D7WBR2_9FLAO</name>
<dbReference type="AlphaFoldDB" id="A0A0D7WBR2"/>
<feature type="transmembrane region" description="Helical" evidence="10">
    <location>
        <begin position="145"/>
        <end position="164"/>
    </location>
</feature>
<accession>A0A0D7WBR2</accession>
<feature type="domain" description="Mechanosensitive ion channel MscS" evidence="11">
    <location>
        <begin position="190"/>
        <end position="258"/>
    </location>
</feature>
<sequence>MTNIRHFFYDILVSNGLSETAATYLNMLILLVILIVVVAIIDYILKRILIVSFNQFATQTKTNFDDLLISNKVPRNVAHVIPLIITIQYFPVVFSDFQNFEVPVEKALKVFGIVLVLWIVRSLLNSIKDYLKTLPRFKDKPIASYIQVFMIFAWLAGIMSAIAIVTGIPFLQFLTGLGAISAVILLVFKDTILGFVASIQVSINDMVRIGDWITFEKYGADGDVIEITLATVKVQNFDKTITTIPTYALISDSFKNWRGMTSSGGRRIKRAVIIKQTSIKFLEDADVEALKKIQLITDYLVQRQEDINQFNSSKNIDKSVLINGRNLTNLGVFRKYIDAYLNQHSAINKDMTIMVRQLAPTPQGIPLEIYAFSSDKRWANYEYIMADIFDHLLAALPYFKLEVFELPSNNFIK</sequence>
<keyword evidence="13" id="KW-1185">Reference proteome</keyword>
<keyword evidence="3" id="KW-0997">Cell inner membrane</keyword>
<dbReference type="Gene3D" id="2.30.30.60">
    <property type="match status" value="1"/>
</dbReference>
<comment type="caution">
    <text evidence="12">The sequence shown here is derived from an EMBL/GenBank/DDBJ whole genome shotgun (WGS) entry which is preliminary data.</text>
</comment>
<dbReference type="OrthoDB" id="9775207at2"/>
<keyword evidence="6" id="KW-0346">Stress response</keyword>
<dbReference type="InterPro" id="IPR030192">
    <property type="entry name" value="YbdG"/>
</dbReference>
<keyword evidence="2" id="KW-1003">Cell membrane</keyword>
<evidence type="ECO:0000256" key="6">
    <source>
        <dbReference type="ARBA" id="ARBA00023016"/>
    </source>
</evidence>
<organism evidence="12 13">
    <name type="scientific">Neotamlana sedimentorum</name>
    <dbReference type="NCBI Taxonomy" id="1435349"/>
    <lineage>
        <taxon>Bacteria</taxon>
        <taxon>Pseudomonadati</taxon>
        <taxon>Bacteroidota</taxon>
        <taxon>Flavobacteriia</taxon>
        <taxon>Flavobacteriales</taxon>
        <taxon>Flavobacteriaceae</taxon>
        <taxon>Neotamlana</taxon>
    </lineage>
</organism>
<evidence type="ECO:0000259" key="11">
    <source>
        <dbReference type="Pfam" id="PF00924"/>
    </source>
</evidence>
<evidence type="ECO:0000256" key="8">
    <source>
        <dbReference type="ARBA" id="ARBA00093630"/>
    </source>
</evidence>
<proteinExistence type="predicted"/>
<feature type="transmembrane region" description="Helical" evidence="10">
    <location>
        <begin position="77"/>
        <end position="95"/>
    </location>
</feature>
<dbReference type="SUPFAM" id="SSF50182">
    <property type="entry name" value="Sm-like ribonucleoproteins"/>
    <property type="match status" value="1"/>
</dbReference>
<evidence type="ECO:0000256" key="7">
    <source>
        <dbReference type="ARBA" id="ARBA00023136"/>
    </source>
</evidence>
<dbReference type="PATRIC" id="fig|1435349.4.peg.2119"/>
<evidence type="ECO:0000256" key="5">
    <source>
        <dbReference type="ARBA" id="ARBA00022989"/>
    </source>
</evidence>
<evidence type="ECO:0000256" key="1">
    <source>
        <dbReference type="ARBA" id="ARBA00004429"/>
    </source>
</evidence>
<dbReference type="STRING" id="1435349.PW52_05810"/>
<feature type="transmembrane region" description="Helical" evidence="10">
    <location>
        <begin position="24"/>
        <end position="45"/>
    </location>
</feature>
<keyword evidence="4 10" id="KW-0812">Transmembrane</keyword>
<dbReference type="GO" id="GO:0008381">
    <property type="term" value="F:mechanosensitive monoatomic ion channel activity"/>
    <property type="evidence" value="ECO:0007669"/>
    <property type="project" value="InterPro"/>
</dbReference>
<dbReference type="InterPro" id="IPR023408">
    <property type="entry name" value="MscS_beta-dom_sf"/>
</dbReference>
<comment type="subcellular location">
    <subcellularLocation>
        <location evidence="1">Cell inner membrane</location>
        <topology evidence="1">Multi-pass membrane protein</topology>
    </subcellularLocation>
</comment>